<evidence type="ECO:0000259" key="2">
    <source>
        <dbReference type="Pfam" id="PF02311"/>
    </source>
</evidence>
<gene>
    <name evidence="3" type="ORF">H1R19_01040</name>
</gene>
<proteinExistence type="predicted"/>
<reference evidence="4" key="1">
    <citation type="submission" date="2020-07" db="EMBL/GenBank/DDBJ databases">
        <title>novel species isolated from the respiratory tract of Marmot.</title>
        <authorList>
            <person name="Zhang G."/>
        </authorList>
    </citation>
    <scope>NUCLEOTIDE SEQUENCE [LARGE SCALE GENOMIC DNA]</scope>
    <source>
        <strain evidence="4">686</strain>
    </source>
</reference>
<organism evidence="3 4">
    <name type="scientific">Gordonia jinghuaiqii</name>
    <dbReference type="NCBI Taxonomy" id="2758710"/>
    <lineage>
        <taxon>Bacteria</taxon>
        <taxon>Bacillati</taxon>
        <taxon>Actinomycetota</taxon>
        <taxon>Actinomycetes</taxon>
        <taxon>Mycobacteriales</taxon>
        <taxon>Gordoniaceae</taxon>
        <taxon>Gordonia</taxon>
    </lineage>
</organism>
<dbReference type="SUPFAM" id="SSF51182">
    <property type="entry name" value="RmlC-like cupins"/>
    <property type="match status" value="1"/>
</dbReference>
<evidence type="ECO:0000256" key="1">
    <source>
        <dbReference type="ARBA" id="ARBA00023125"/>
    </source>
</evidence>
<name>A0A7D7QQ24_9ACTN</name>
<dbReference type="InterPro" id="IPR014710">
    <property type="entry name" value="RmlC-like_jellyroll"/>
</dbReference>
<evidence type="ECO:0000313" key="4">
    <source>
        <dbReference type="Proteomes" id="UP000515663"/>
    </source>
</evidence>
<keyword evidence="4" id="KW-1185">Reference proteome</keyword>
<dbReference type="Gene3D" id="2.60.120.10">
    <property type="entry name" value="Jelly Rolls"/>
    <property type="match status" value="1"/>
</dbReference>
<dbReference type="AlphaFoldDB" id="A0A7D7QQ24"/>
<dbReference type="Pfam" id="PF02311">
    <property type="entry name" value="AraC_binding"/>
    <property type="match status" value="1"/>
</dbReference>
<dbReference type="EMBL" id="CP059491">
    <property type="protein sequence ID" value="QMT01826.1"/>
    <property type="molecule type" value="Genomic_DNA"/>
</dbReference>
<accession>A0A7D7QQ24</accession>
<dbReference type="RefSeq" id="WP_188330783.1">
    <property type="nucleotide sequence ID" value="NZ_CP059491.1"/>
</dbReference>
<protein>
    <submittedName>
        <fullName evidence="3">AraC family ligand binding domain-containing protein</fullName>
    </submittedName>
</protein>
<dbReference type="KEGG" id="gji:H1R19_01040"/>
<keyword evidence="1" id="KW-0238">DNA-binding</keyword>
<sequence length="335" mass="36821">MTEPFVDLYTRNGFAGPVGTILRSHYAPPYARVKGTYAPRRMDVHAVAEELFRSAGELPVAVLEADDVSIELAYRTEGSSTAVRNVLADEIHYILEGAGRLETDFGVLDVTAGDFVLLPRAVTYRFSSISTPIREIIVVTGSEMVLDPQPPVALDVARHVDVPAPNPVAREDGPFEVIIRHGSDTTTYTFDADPMPCIGTGEGPVVRRFSFENVPHLTFEQTGPFPPKLFDDATSRVLMFNLSDRESPRPPIHHNADFDELIFYVAGPGRYGEVDVPGTIMWTPKGIVHHGPAEDVPHGYRAFLVETRSPLRLTPAGETISTLMETGMFGLFDNN</sequence>
<dbReference type="Proteomes" id="UP000515663">
    <property type="component" value="Chromosome"/>
</dbReference>
<dbReference type="InterPro" id="IPR003313">
    <property type="entry name" value="AraC-bd"/>
</dbReference>
<evidence type="ECO:0000313" key="3">
    <source>
        <dbReference type="EMBL" id="QMT01826.1"/>
    </source>
</evidence>
<dbReference type="GO" id="GO:0006355">
    <property type="term" value="P:regulation of DNA-templated transcription"/>
    <property type="evidence" value="ECO:0007669"/>
    <property type="project" value="InterPro"/>
</dbReference>
<dbReference type="InterPro" id="IPR011051">
    <property type="entry name" value="RmlC_Cupin_sf"/>
</dbReference>
<feature type="domain" description="AraC-type arabinose-binding/dimerisation" evidence="2">
    <location>
        <begin position="90"/>
        <end position="130"/>
    </location>
</feature>
<dbReference type="GO" id="GO:0003677">
    <property type="term" value="F:DNA binding"/>
    <property type="evidence" value="ECO:0007669"/>
    <property type="project" value="UniProtKB-KW"/>
</dbReference>